<dbReference type="PANTHER" id="PTHR25462:SF291">
    <property type="entry name" value="E3 UBIQUITIN-PROTEIN LIGASE TRIM45"/>
    <property type="match status" value="1"/>
</dbReference>
<reference evidence="5" key="1">
    <citation type="submission" date="2023-06" db="EMBL/GenBank/DDBJ databases">
        <title>Genomic analysis of the entomopathogenic nematode Steinernema hermaphroditum.</title>
        <authorList>
            <person name="Schwarz E.M."/>
            <person name="Heppert J.K."/>
            <person name="Baniya A."/>
            <person name="Schwartz H.T."/>
            <person name="Tan C.-H."/>
            <person name="Antoshechkin I."/>
            <person name="Sternberg P.W."/>
            <person name="Goodrich-Blair H."/>
            <person name="Dillman A.R."/>
        </authorList>
    </citation>
    <scope>NUCLEOTIDE SEQUENCE</scope>
    <source>
        <strain evidence="5">PS9179</strain>
        <tissue evidence="5">Whole animal</tissue>
    </source>
</reference>
<dbReference type="GO" id="GO:0061630">
    <property type="term" value="F:ubiquitin protein ligase activity"/>
    <property type="evidence" value="ECO:0007669"/>
    <property type="project" value="TreeGrafter"/>
</dbReference>
<accession>A0AA39HQA5</accession>
<evidence type="ECO:0000313" key="6">
    <source>
        <dbReference type="Proteomes" id="UP001175271"/>
    </source>
</evidence>
<dbReference type="InterPro" id="IPR013083">
    <property type="entry name" value="Znf_RING/FYVE/PHD"/>
</dbReference>
<dbReference type="Gene3D" id="3.30.40.10">
    <property type="entry name" value="Zinc/RING finger domain, C3HC4 (zinc finger)"/>
    <property type="match status" value="1"/>
</dbReference>
<gene>
    <name evidence="5" type="ORF">QR680_004242</name>
</gene>
<keyword evidence="1 3" id="KW-0479">Metal-binding</keyword>
<dbReference type="EMBL" id="JAUCMV010000003">
    <property type="protein sequence ID" value="KAK0408927.1"/>
    <property type="molecule type" value="Genomic_DNA"/>
</dbReference>
<dbReference type="PROSITE" id="PS50089">
    <property type="entry name" value="ZF_RING_2"/>
    <property type="match status" value="1"/>
</dbReference>
<evidence type="ECO:0000256" key="3">
    <source>
        <dbReference type="PROSITE-ProRule" id="PRU00175"/>
    </source>
</evidence>
<dbReference type="Pfam" id="PF13920">
    <property type="entry name" value="zf-C3HC4_3"/>
    <property type="match status" value="1"/>
</dbReference>
<evidence type="ECO:0000313" key="5">
    <source>
        <dbReference type="EMBL" id="KAK0408927.1"/>
    </source>
</evidence>
<proteinExistence type="predicted"/>
<feature type="domain" description="RING-type" evidence="4">
    <location>
        <begin position="299"/>
        <end position="339"/>
    </location>
</feature>
<dbReference type="Proteomes" id="UP001175271">
    <property type="component" value="Unassembled WGS sequence"/>
</dbReference>
<protein>
    <recommendedName>
        <fullName evidence="4">RING-type domain-containing protein</fullName>
    </recommendedName>
</protein>
<comment type="caution">
    <text evidence="5">The sequence shown here is derived from an EMBL/GenBank/DDBJ whole genome shotgun (WGS) entry which is preliminary data.</text>
</comment>
<keyword evidence="2" id="KW-0862">Zinc</keyword>
<dbReference type="InterPro" id="IPR047153">
    <property type="entry name" value="TRIM45/56/19-like"/>
</dbReference>
<name>A0AA39HQA5_9BILA</name>
<dbReference type="InterPro" id="IPR001841">
    <property type="entry name" value="Znf_RING"/>
</dbReference>
<evidence type="ECO:0000256" key="1">
    <source>
        <dbReference type="ARBA" id="ARBA00022771"/>
    </source>
</evidence>
<evidence type="ECO:0000259" key="4">
    <source>
        <dbReference type="PROSITE" id="PS50089"/>
    </source>
</evidence>
<dbReference type="PANTHER" id="PTHR25462">
    <property type="entry name" value="BONUS, ISOFORM C-RELATED"/>
    <property type="match status" value="1"/>
</dbReference>
<dbReference type="SUPFAM" id="SSF69304">
    <property type="entry name" value="Tricorn protease N-terminal domain"/>
    <property type="match status" value="1"/>
</dbReference>
<evidence type="ECO:0000256" key="2">
    <source>
        <dbReference type="ARBA" id="ARBA00022833"/>
    </source>
</evidence>
<dbReference type="SUPFAM" id="SSF57850">
    <property type="entry name" value="RING/U-box"/>
    <property type="match status" value="1"/>
</dbReference>
<dbReference type="SMART" id="SM00184">
    <property type="entry name" value="RING"/>
    <property type="match status" value="1"/>
</dbReference>
<sequence length="528" mass="60716">MSTSEAPRRPMKLERLPFSTRDIIGNLFAVKDNCVYYFENSIEITVFNLRNGEKRTITTEPVTQSYDTCGGLAWFRDKLHMIYEDDDGTWSAEVCHTSESEPPTITRKKRLRESETTNVFQCSPTLYHIDSELFCLENYKMYSGFDLNLPLFPYESRICSITVEDGEDDDKMFLNTFQFDDQHVTTQTELRQVSDINYDLVDRNNLSFVVGDNTYIWCWDAYEFSPELWIIDHAKNTIEDVSDRVENIDDLGEILSIVNDGNKFYILTDDRGLWKLSLEETDTVEIIPNTLSSVDPFQCPVCWEPVKVPKLFPCGHTICGDCEPRLRDSDDDFKCPKCRTPVELDDDQTLPTNWILIEHLENIKKTKSVSTGSCSSCQKPCDKDDFFQCKDCATSSTNEGLLCGACIARNHRRHDYEEMVFVDNELKEQAILAANMFDLNTSDRKEAIRSLITQLTALADQKLGMLDEIEAAVDAKTKKIRSNQFLTKEQLNVEAEELMLMIIDAKHRADIIEHWIECLSASIDESKE</sequence>
<organism evidence="5 6">
    <name type="scientific">Steinernema hermaphroditum</name>
    <dbReference type="NCBI Taxonomy" id="289476"/>
    <lineage>
        <taxon>Eukaryota</taxon>
        <taxon>Metazoa</taxon>
        <taxon>Ecdysozoa</taxon>
        <taxon>Nematoda</taxon>
        <taxon>Chromadorea</taxon>
        <taxon>Rhabditida</taxon>
        <taxon>Tylenchina</taxon>
        <taxon>Panagrolaimomorpha</taxon>
        <taxon>Strongyloidoidea</taxon>
        <taxon>Steinernematidae</taxon>
        <taxon>Steinernema</taxon>
    </lineage>
</organism>
<keyword evidence="1 3" id="KW-0863">Zinc-finger</keyword>
<dbReference type="AlphaFoldDB" id="A0AA39HQA5"/>
<keyword evidence="6" id="KW-1185">Reference proteome</keyword>
<dbReference type="GO" id="GO:0008270">
    <property type="term" value="F:zinc ion binding"/>
    <property type="evidence" value="ECO:0007669"/>
    <property type="project" value="UniProtKB-KW"/>
</dbReference>